<feature type="region of interest" description="Disordered" evidence="2">
    <location>
        <begin position="887"/>
        <end position="929"/>
    </location>
</feature>
<dbReference type="Pfam" id="PF05183">
    <property type="entry name" value="RdRP"/>
    <property type="match status" value="2"/>
</dbReference>
<dbReference type="GO" id="GO:0031380">
    <property type="term" value="C:nuclear RNA-directed RNA polymerase complex"/>
    <property type="evidence" value="ECO:0007669"/>
    <property type="project" value="TreeGrafter"/>
</dbReference>
<dbReference type="InterPro" id="IPR007855">
    <property type="entry name" value="RDRP"/>
</dbReference>
<feature type="compositionally biased region" description="Polar residues" evidence="2">
    <location>
        <begin position="759"/>
        <end position="777"/>
    </location>
</feature>
<dbReference type="AlphaFoldDB" id="A0A8H7P5J4"/>
<keyword evidence="1" id="KW-0696">RNA-directed RNA polymerase</keyword>
<evidence type="ECO:0000313" key="4">
    <source>
        <dbReference type="EMBL" id="KAF9817253.1"/>
    </source>
</evidence>
<feature type="compositionally biased region" description="Low complexity" evidence="2">
    <location>
        <begin position="747"/>
        <end position="758"/>
    </location>
</feature>
<feature type="region of interest" description="Disordered" evidence="2">
    <location>
        <begin position="740"/>
        <end position="827"/>
    </location>
</feature>
<dbReference type="GO" id="GO:0003968">
    <property type="term" value="F:RNA-directed RNA polymerase activity"/>
    <property type="evidence" value="ECO:0007669"/>
    <property type="project" value="UniProtKB-KW"/>
</dbReference>
<comment type="catalytic activity">
    <reaction evidence="1">
        <text>RNA(n) + a ribonucleoside 5'-triphosphate = RNA(n+1) + diphosphate</text>
        <dbReference type="Rhea" id="RHEA:21248"/>
        <dbReference type="Rhea" id="RHEA-COMP:14527"/>
        <dbReference type="Rhea" id="RHEA-COMP:17342"/>
        <dbReference type="ChEBI" id="CHEBI:33019"/>
        <dbReference type="ChEBI" id="CHEBI:61557"/>
        <dbReference type="ChEBI" id="CHEBI:140395"/>
        <dbReference type="EC" id="2.7.7.48"/>
    </reaction>
</comment>
<feature type="domain" description="RDRP core" evidence="3">
    <location>
        <begin position="217"/>
        <end position="346"/>
    </location>
</feature>
<gene>
    <name evidence="4" type="ORF">IEO21_03617</name>
</gene>
<dbReference type="PANTHER" id="PTHR23079">
    <property type="entry name" value="RNA-DEPENDENT RNA POLYMERASE"/>
    <property type="match status" value="1"/>
</dbReference>
<evidence type="ECO:0000313" key="5">
    <source>
        <dbReference type="Proteomes" id="UP000639403"/>
    </source>
</evidence>
<feature type="domain" description="RDRP core" evidence="3">
    <location>
        <begin position="37"/>
        <end position="210"/>
    </location>
</feature>
<evidence type="ECO:0000256" key="2">
    <source>
        <dbReference type="SAM" id="MobiDB-lite"/>
    </source>
</evidence>
<feature type="region of interest" description="Disordered" evidence="2">
    <location>
        <begin position="847"/>
        <end position="871"/>
    </location>
</feature>
<feature type="region of interest" description="Disordered" evidence="2">
    <location>
        <begin position="365"/>
        <end position="385"/>
    </location>
</feature>
<comment type="caution">
    <text evidence="4">The sequence shown here is derived from an EMBL/GenBank/DDBJ whole genome shotgun (WGS) entry which is preliminary data.</text>
</comment>
<reference evidence="4" key="2">
    <citation type="journal article" name="Front. Microbiol.">
        <title>Degradative Capacity of Two Strains of Rhodonia placenta: From Phenotype to Genotype.</title>
        <authorList>
            <person name="Kolle M."/>
            <person name="Horta M.A.C."/>
            <person name="Nowrousian M."/>
            <person name="Ohm R.A."/>
            <person name="Benz J.P."/>
            <person name="Pilgard A."/>
        </authorList>
    </citation>
    <scope>NUCLEOTIDE SEQUENCE</scope>
    <source>
        <strain evidence="4">FPRL280</strain>
    </source>
</reference>
<dbReference type="GO" id="GO:0003723">
    <property type="term" value="F:RNA binding"/>
    <property type="evidence" value="ECO:0007669"/>
    <property type="project" value="UniProtKB-KW"/>
</dbReference>
<feature type="compositionally biased region" description="Polar residues" evidence="2">
    <location>
        <begin position="909"/>
        <end position="918"/>
    </location>
</feature>
<dbReference type="InterPro" id="IPR057596">
    <property type="entry name" value="RDRP_core"/>
</dbReference>
<feature type="region of interest" description="Disordered" evidence="2">
    <location>
        <begin position="539"/>
        <end position="561"/>
    </location>
</feature>
<evidence type="ECO:0000259" key="3">
    <source>
        <dbReference type="Pfam" id="PF05183"/>
    </source>
</evidence>
<feature type="compositionally biased region" description="Polar residues" evidence="2">
    <location>
        <begin position="803"/>
        <end position="827"/>
    </location>
</feature>
<feature type="compositionally biased region" description="Low complexity" evidence="2">
    <location>
        <begin position="847"/>
        <end position="862"/>
    </location>
</feature>
<name>A0A8H7P5J4_9APHY</name>
<proteinExistence type="inferred from homology"/>
<dbReference type="PANTHER" id="PTHR23079:SF55">
    <property type="entry name" value="RNA-DIRECTED RNA POLYMERASE"/>
    <property type="match status" value="1"/>
</dbReference>
<reference evidence="4" key="1">
    <citation type="submission" date="2020-11" db="EMBL/GenBank/DDBJ databases">
        <authorList>
            <person name="Koelle M."/>
            <person name="Horta M.A.C."/>
            <person name="Nowrousian M."/>
            <person name="Ohm R.A."/>
            <person name="Benz P."/>
            <person name="Pilgard A."/>
        </authorList>
    </citation>
    <scope>NUCLEOTIDE SEQUENCE</scope>
    <source>
        <strain evidence="4">FPRL280</strain>
    </source>
</reference>
<evidence type="ECO:0000256" key="1">
    <source>
        <dbReference type="RuleBase" id="RU363098"/>
    </source>
</evidence>
<keyword evidence="1" id="KW-0548">Nucleotidyltransferase</keyword>
<dbReference type="GO" id="GO:0030422">
    <property type="term" value="P:siRNA processing"/>
    <property type="evidence" value="ECO:0007669"/>
    <property type="project" value="TreeGrafter"/>
</dbReference>
<dbReference type="Proteomes" id="UP000639403">
    <property type="component" value="Unassembled WGS sequence"/>
</dbReference>
<dbReference type="EMBL" id="JADOXO010000046">
    <property type="protein sequence ID" value="KAF9817253.1"/>
    <property type="molecule type" value="Genomic_DNA"/>
</dbReference>
<dbReference type="EC" id="2.7.7.48" evidence="1"/>
<accession>A0A8H7P5J4</accession>
<comment type="similarity">
    <text evidence="1">Belongs to the RdRP family.</text>
</comment>
<keyword evidence="1" id="KW-0808">Transferase</keyword>
<sequence>MLDKTYATVLTARVVPVDGGIAVEPSPKRQEHPTSRATRFVDDSTRFLFLSISDKLKLSDKDLRLYLSQWMRDGLLLRDEHYTFLGFTDGHVKEGKLVFFREDASWSVARFMDYIGNLRDVYSAYGYGKYAARLALSFSSTVESLDVPFVKAARIPDRRARDGSLHSDGCGLIRHSFAMDVCRNNGIAPDTCVFQIRRGGIKGLLVRYPDNQFDKVCSEVEVICQILEKMLQDQLDLIGCILHNRDQAEKYIKGELDASNTTAFNQDLYAILLAKHDLNEPYVEWKLRQFQQQQFNLLHKKLNLRVEDSCYVFGVIDESGVLEEDEVFLNLPGRTGVLTRDVIVGRDLDGDEYFVTWEPGLIPRDMPEPQHRAGTPTANTKPPRRLTEDAMNDAALDTFIRHKYNKTLRFAAKKWLDVADATPHLANYPYAQELAPIIESALDCIKSGADPADIDKRVEGLKRRFREPSKEYGGHVSPLKILRERIPHGKAIQMSSFDCDSSLILNEDPEQWEDDVREAAEAMKAFNRSLSVAIKHDEEIGADSDSNPINFRDRPPRQANRVTQEYQERYFGGGSFVECARQRKRASAWYCYGYSQKKRAFAWLGERYLNEIRAHYTNHGRPVLYVGASVPPGGKAPPFSPEVVAVPSISMTRTTTQEEALSPVGLSVYEELRSVELNPRPSHPVASQPTQCVDMGEHAWRVSANGTTRSYVCQKCRACAKERKVGRFWEVDTGRSRKGIGQETLTASASSASVGAVSRGTNQHSDMGDGDTSSLHSDGTFVDALDIPPGASRVSLPRDEPLPSSSDTVRGSVTAMSPGESTTIAGPQSVLSPLLNLSWLSGITTRSRAPSAASSTPSHPRTGPTSHSRDLVGHVVRLPRSLIASPQAVRTLPATTSMSPVAEAPEPSTHISTNTKPQSPVGEGRKQPCSLGAGKHAWGISAANGTSRQYVTHRYVTMNGGWVEDMHLNREYTLRISKNREMKINANPWRRNVAKEIDGFV</sequence>
<organism evidence="4 5">
    <name type="scientific">Rhodonia placenta</name>
    <dbReference type="NCBI Taxonomy" id="104341"/>
    <lineage>
        <taxon>Eukaryota</taxon>
        <taxon>Fungi</taxon>
        <taxon>Dikarya</taxon>
        <taxon>Basidiomycota</taxon>
        <taxon>Agaricomycotina</taxon>
        <taxon>Agaricomycetes</taxon>
        <taxon>Polyporales</taxon>
        <taxon>Adustoporiaceae</taxon>
        <taxon>Rhodonia</taxon>
    </lineage>
</organism>
<keyword evidence="1" id="KW-0694">RNA-binding</keyword>
<protein>
    <recommendedName>
        <fullName evidence="1">RNA-dependent RNA polymerase</fullName>
        <ecNumber evidence="1">2.7.7.48</ecNumber>
    </recommendedName>
</protein>